<reference evidence="2" key="2">
    <citation type="submission" date="2025-08" db="UniProtKB">
        <authorList>
            <consortium name="RefSeq"/>
        </authorList>
    </citation>
    <scope>IDENTIFICATION</scope>
</reference>
<dbReference type="VEuPathDB" id="FungiDB:An08g06010"/>
<evidence type="ECO:0000313" key="2">
    <source>
        <dbReference type="RefSeq" id="XP_059604078.1"/>
    </source>
</evidence>
<dbReference type="AlphaFoldDB" id="A0AAJ8BW65"/>
<name>A0AAJ8BW65_ASPNG</name>
<dbReference type="KEGG" id="ang:An08g06010"/>
<accession>A0AAJ8BW65</accession>
<sequence>MAASLRSLSLTAQHGIGRSLVDFPVTPGSGYSPATSQPDW</sequence>
<dbReference type="GeneID" id="84591703"/>
<evidence type="ECO:0000256" key="1">
    <source>
        <dbReference type="SAM" id="MobiDB-lite"/>
    </source>
</evidence>
<proteinExistence type="predicted"/>
<protein>
    <submittedName>
        <fullName evidence="2">Uncharacterized protein</fullName>
    </submittedName>
</protein>
<gene>
    <name evidence="2" type="ORF">An08g06010</name>
</gene>
<dbReference type="RefSeq" id="XP_059604078.1">
    <property type="nucleotide sequence ID" value="XM_059749101.1"/>
</dbReference>
<reference evidence="2" key="1">
    <citation type="submission" date="2025-02" db="EMBL/GenBank/DDBJ databases">
        <authorList>
            <consortium name="NCBI Genome Project"/>
        </authorList>
    </citation>
    <scope>NUCLEOTIDE SEQUENCE</scope>
</reference>
<organism evidence="2">
    <name type="scientific">Aspergillus niger</name>
    <dbReference type="NCBI Taxonomy" id="5061"/>
    <lineage>
        <taxon>Eukaryota</taxon>
        <taxon>Fungi</taxon>
        <taxon>Dikarya</taxon>
        <taxon>Ascomycota</taxon>
        <taxon>Pezizomycotina</taxon>
        <taxon>Eurotiomycetes</taxon>
        <taxon>Eurotiomycetidae</taxon>
        <taxon>Eurotiales</taxon>
        <taxon>Aspergillaceae</taxon>
        <taxon>Aspergillus</taxon>
        <taxon>Aspergillus subgen. Circumdati</taxon>
    </lineage>
</organism>
<feature type="region of interest" description="Disordered" evidence="1">
    <location>
        <begin position="20"/>
        <end position="40"/>
    </location>
</feature>